<protein>
    <submittedName>
        <fullName evidence="2">Uncharacterized protein</fullName>
    </submittedName>
</protein>
<gene>
    <name evidence="2" type="ORF">ZIOFF_045000</name>
</gene>
<dbReference type="PANTHER" id="PTHR31170:SF25">
    <property type="entry name" value="BNAA09G04570D PROTEIN"/>
    <property type="match status" value="1"/>
</dbReference>
<name>A0A8J5KXU6_ZINOF</name>
<evidence type="ECO:0000313" key="2">
    <source>
        <dbReference type="EMBL" id="KAG6497112.1"/>
    </source>
</evidence>
<proteinExistence type="predicted"/>
<keyword evidence="1" id="KW-0472">Membrane</keyword>
<comment type="caution">
    <text evidence="2">The sequence shown here is derived from an EMBL/GenBank/DDBJ whole genome shotgun (WGS) entry which is preliminary data.</text>
</comment>
<keyword evidence="1" id="KW-1133">Transmembrane helix</keyword>
<dbReference type="EMBL" id="JACMSC010000012">
    <property type="protein sequence ID" value="KAG6497112.1"/>
    <property type="molecule type" value="Genomic_DNA"/>
</dbReference>
<accession>A0A8J5KXU6</accession>
<dbReference type="AlphaFoldDB" id="A0A8J5KXU6"/>
<evidence type="ECO:0000313" key="3">
    <source>
        <dbReference type="Proteomes" id="UP000734854"/>
    </source>
</evidence>
<dbReference type="InterPro" id="IPR004158">
    <property type="entry name" value="DUF247_pln"/>
</dbReference>
<feature type="transmembrane region" description="Helical" evidence="1">
    <location>
        <begin position="541"/>
        <end position="562"/>
    </location>
</feature>
<keyword evidence="3" id="KW-1185">Reference proteome</keyword>
<evidence type="ECO:0000256" key="1">
    <source>
        <dbReference type="SAM" id="Phobius"/>
    </source>
</evidence>
<keyword evidence="1" id="KW-0812">Transmembrane</keyword>
<organism evidence="2 3">
    <name type="scientific">Zingiber officinale</name>
    <name type="common">Ginger</name>
    <name type="synonym">Amomum zingiber</name>
    <dbReference type="NCBI Taxonomy" id="94328"/>
    <lineage>
        <taxon>Eukaryota</taxon>
        <taxon>Viridiplantae</taxon>
        <taxon>Streptophyta</taxon>
        <taxon>Embryophyta</taxon>
        <taxon>Tracheophyta</taxon>
        <taxon>Spermatophyta</taxon>
        <taxon>Magnoliopsida</taxon>
        <taxon>Liliopsida</taxon>
        <taxon>Zingiberales</taxon>
        <taxon>Zingiberaceae</taxon>
        <taxon>Zingiber</taxon>
    </lineage>
</organism>
<dbReference type="Proteomes" id="UP000734854">
    <property type="component" value="Unassembled WGS sequence"/>
</dbReference>
<dbReference type="Pfam" id="PF03140">
    <property type="entry name" value="DUF247"/>
    <property type="match status" value="1"/>
</dbReference>
<reference evidence="2 3" key="1">
    <citation type="submission" date="2020-08" db="EMBL/GenBank/DDBJ databases">
        <title>Plant Genome Project.</title>
        <authorList>
            <person name="Zhang R.-G."/>
        </authorList>
    </citation>
    <scope>NUCLEOTIDE SEQUENCE [LARGE SCALE GENOMIC DNA]</scope>
    <source>
        <tissue evidence="2">Rhizome</tissue>
    </source>
</reference>
<sequence>MAQVQVIAVGWFIDHSSRAADFNASDLGDALLHVTFAGAIWDFLNSSHPIAYRALDSVLGQPFPFTSCRQGERMAQVQVIAVGWFIDHSSRAADFNASDLGDALPSMSEFRGIEITTAEQEFHVQIVSLDCEWMAKLMEKVEKTPRKDVYAMRATIFQVPHNFRASDTYGEAYNPKIVSVGPYHHGLSKAWDNRLKWPSLKTLLERSPDKTQAMEKCICKIKELEREVRSVYADELEMTSNEFVEMLLLDCCFVLELLLQLEEEKRKKQGKLPFPEEEGALIQQWKWAEPLIYHDLLMLENQIPLSLLRELHGIILSHDKSPSMDELILSFFKEFSLTKRITKIPEGSCHHLLHLFHTSLIPKKQPTMRGLRAQVVAEVTSAIPCARDLIESRLKVKKKQGVACSSFLDLSFDISSGRLEIPEIHVDDGTNTLLRNLIAFEQCLPRIGDYLTTYAWFMDSVIDSSADVALLRREGVLVSGLGSDEEVARQFDSLSKGALVDRNQCYLEKTIKELNKYYNGKFRRLTRYCATFNHDYFSRRWAIVSVVAAIILFVLTFLQTIYSMCDSCHRT</sequence>
<dbReference type="PANTHER" id="PTHR31170">
    <property type="entry name" value="BNAC04G53230D PROTEIN"/>
    <property type="match status" value="1"/>
</dbReference>